<evidence type="ECO:0008006" key="5">
    <source>
        <dbReference type="Google" id="ProtNLM"/>
    </source>
</evidence>
<evidence type="ECO:0000313" key="3">
    <source>
        <dbReference type="EMBL" id="SFI40088.1"/>
    </source>
</evidence>
<feature type="compositionally biased region" description="Pro residues" evidence="1">
    <location>
        <begin position="36"/>
        <end position="52"/>
    </location>
</feature>
<evidence type="ECO:0000313" key="4">
    <source>
        <dbReference type="Proteomes" id="UP000199111"/>
    </source>
</evidence>
<dbReference type="EMBL" id="FOQY01000003">
    <property type="protein sequence ID" value="SFI40088.1"/>
    <property type="molecule type" value="Genomic_DNA"/>
</dbReference>
<dbReference type="Proteomes" id="UP000199111">
    <property type="component" value="Unassembled WGS sequence"/>
</dbReference>
<reference evidence="4" key="1">
    <citation type="submission" date="2016-10" db="EMBL/GenBank/DDBJ databases">
        <authorList>
            <person name="Varghese N."/>
            <person name="Submissions S."/>
        </authorList>
    </citation>
    <scope>NUCLEOTIDE SEQUENCE [LARGE SCALE GENOMIC DNA]</scope>
    <source>
        <strain evidence="4">CGMCC 4.2126</strain>
    </source>
</reference>
<feature type="chain" id="PRO_5039254769" description="Peptidase inhibitor family I36" evidence="2">
    <location>
        <begin position="33"/>
        <end position="219"/>
    </location>
</feature>
<evidence type="ECO:0000256" key="2">
    <source>
        <dbReference type="SAM" id="SignalP"/>
    </source>
</evidence>
<keyword evidence="2" id="KW-0732">Signal</keyword>
<evidence type="ECO:0000256" key="1">
    <source>
        <dbReference type="SAM" id="MobiDB-lite"/>
    </source>
</evidence>
<feature type="signal peptide" evidence="2">
    <location>
        <begin position="1"/>
        <end position="32"/>
    </location>
</feature>
<proteinExistence type="predicted"/>
<organism evidence="3 4">
    <name type="scientific">Streptosporangium canum</name>
    <dbReference type="NCBI Taxonomy" id="324952"/>
    <lineage>
        <taxon>Bacteria</taxon>
        <taxon>Bacillati</taxon>
        <taxon>Actinomycetota</taxon>
        <taxon>Actinomycetes</taxon>
        <taxon>Streptosporangiales</taxon>
        <taxon>Streptosporangiaceae</taxon>
        <taxon>Streptosporangium</taxon>
    </lineage>
</organism>
<name>A0A1I3HWG2_9ACTN</name>
<keyword evidence="4" id="KW-1185">Reference proteome</keyword>
<protein>
    <recommendedName>
        <fullName evidence="5">Peptidase inhibitor family I36</fullName>
    </recommendedName>
</protein>
<feature type="region of interest" description="Disordered" evidence="1">
    <location>
        <begin position="29"/>
        <end position="54"/>
    </location>
</feature>
<sequence length="219" mass="23595">MPLMRRSVRAAVSCAFAAAAVVSLGASSSAQTSIPDTPPTPQLSVAEPPPTPKARALTADEIRSKGLAQYIDMSRQKEIAPTLIDGSQGKFAASVPTPVKKPAKASSRTYASGCWYLETQSGSATYPGVAYHTWCGDGVQITYTSASCTGSTSGPTRRYEGCQNIQNYGLGWNVWDVTDKWHFCTAYNSYTGVCSARIHPWQKNRYDANGQVWLLGWGN</sequence>
<accession>A0A1I3HWG2</accession>
<gene>
    <name evidence="3" type="ORF">SAMN05216275_10344</name>
</gene>
<dbReference type="AlphaFoldDB" id="A0A1I3HWG2"/>